<evidence type="ECO:0000313" key="2">
    <source>
        <dbReference type="EMBL" id="CAF1024335.1"/>
    </source>
</evidence>
<name>A0A814IH31_9BILA</name>
<organism evidence="2 3">
    <name type="scientific">Adineta steineri</name>
    <dbReference type="NCBI Taxonomy" id="433720"/>
    <lineage>
        <taxon>Eukaryota</taxon>
        <taxon>Metazoa</taxon>
        <taxon>Spiralia</taxon>
        <taxon>Gnathifera</taxon>
        <taxon>Rotifera</taxon>
        <taxon>Eurotatoria</taxon>
        <taxon>Bdelloidea</taxon>
        <taxon>Adinetida</taxon>
        <taxon>Adinetidae</taxon>
        <taxon>Adineta</taxon>
    </lineage>
</organism>
<gene>
    <name evidence="2" type="ORF">IZO911_LOCUS18902</name>
</gene>
<dbReference type="EMBL" id="CAJNOE010000185">
    <property type="protein sequence ID" value="CAF1024335.1"/>
    <property type="molecule type" value="Genomic_DNA"/>
</dbReference>
<proteinExistence type="predicted"/>
<reference evidence="2" key="1">
    <citation type="submission" date="2021-02" db="EMBL/GenBank/DDBJ databases">
        <authorList>
            <person name="Nowell W R."/>
        </authorList>
    </citation>
    <scope>NUCLEOTIDE SEQUENCE</scope>
</reference>
<evidence type="ECO:0000313" key="3">
    <source>
        <dbReference type="Proteomes" id="UP000663860"/>
    </source>
</evidence>
<accession>A0A814IH31</accession>
<keyword evidence="1" id="KW-0812">Transmembrane</keyword>
<dbReference type="Proteomes" id="UP000663860">
    <property type="component" value="Unassembled WGS sequence"/>
</dbReference>
<evidence type="ECO:0000256" key="1">
    <source>
        <dbReference type="SAM" id="Phobius"/>
    </source>
</evidence>
<comment type="caution">
    <text evidence="2">The sequence shown here is derived from an EMBL/GenBank/DDBJ whole genome shotgun (WGS) entry which is preliminary data.</text>
</comment>
<sequence length="126" mass="15025">MRSFQVMRYGRRPTATNVDLAQSVNQFLSLTSLSKHRISMSSITNKEHRGLQLSKRIQEIFTQRRNTLLSNIDLSFRRSNSQQYDTLELPKSQSNLRNFYIFFFILFLFLFLSILYSFVRMINNLE</sequence>
<feature type="transmembrane region" description="Helical" evidence="1">
    <location>
        <begin position="99"/>
        <end position="119"/>
    </location>
</feature>
<protein>
    <submittedName>
        <fullName evidence="2">Uncharacterized protein</fullName>
    </submittedName>
</protein>
<keyword evidence="1" id="KW-1133">Transmembrane helix</keyword>
<keyword evidence="1" id="KW-0472">Membrane</keyword>
<dbReference type="AlphaFoldDB" id="A0A814IH31"/>